<gene>
    <name evidence="2" type="ORF">C1SCF055_LOCUS20616</name>
</gene>
<dbReference type="EMBL" id="CAMXCT010001890">
    <property type="protein sequence ID" value="CAI3993915.1"/>
    <property type="molecule type" value="Genomic_DNA"/>
</dbReference>
<evidence type="ECO:0000313" key="2">
    <source>
        <dbReference type="EMBL" id="CAI3993915.1"/>
    </source>
</evidence>
<dbReference type="AlphaFoldDB" id="A0A9P1CLV0"/>
<evidence type="ECO:0000313" key="5">
    <source>
        <dbReference type="Proteomes" id="UP001152797"/>
    </source>
</evidence>
<feature type="compositionally biased region" description="Basic residues" evidence="1">
    <location>
        <begin position="50"/>
        <end position="64"/>
    </location>
</feature>
<dbReference type="Proteomes" id="UP001152797">
    <property type="component" value="Unassembled WGS sequence"/>
</dbReference>
<feature type="region of interest" description="Disordered" evidence="1">
    <location>
        <begin position="307"/>
        <end position="346"/>
    </location>
</feature>
<reference evidence="3" key="2">
    <citation type="submission" date="2024-04" db="EMBL/GenBank/DDBJ databases">
        <authorList>
            <person name="Chen Y."/>
            <person name="Shah S."/>
            <person name="Dougan E. K."/>
            <person name="Thang M."/>
            <person name="Chan C."/>
        </authorList>
    </citation>
    <scope>NUCLEOTIDE SEQUENCE [LARGE SCALE GENOMIC DNA]</scope>
</reference>
<dbReference type="EMBL" id="CAMXCT020001890">
    <property type="protein sequence ID" value="CAL1147290.1"/>
    <property type="molecule type" value="Genomic_DNA"/>
</dbReference>
<proteinExistence type="predicted"/>
<sequence>MRQATLEDTMDGWVSAEPHRVVQAELPLVACQSVSQSEAASSGYVEGVRKKGGRPRKSWQRQRHSSFDMLEREEQKVLHKPLVSSSKDRSLAVLAACDRCKDCSKQYCFALEKGQGNVVCVQQTGECSGERNLKRMKLFHAKAYATSLSPSNALSKMADDGIGAEERPSGRRLDCASLAAHWKQHGPRGTYLATTCSKRLAGGSLAKLCYVMPKFCLRNALEKPEDMSASMGIALAESPEALHRACSHSASGRYDLRRHMFLRQAYVTLYVTAEKIIDGHNHYMQGGGHTEHTVFLSEVIHGKSFLAPIPKGTDTSSRKGKKKLKQSDRTKKMLGAPGKNDPPPLVKPKAEGLVPDCWDVEAFLPGMQKDKDSLPVMSCVGAAEADSCMASTRAGGRCTRKKVNGNFCHQHELELSSKQKQLEFVQDFEDILEATQEQWSQEQLNMAVALSLPENEEAREQKRRSDRLVAQRLSEMGLRKVETLRWRGVQACKADATGARNGYIVEARAHAWNILE</sequence>
<organism evidence="2">
    <name type="scientific">Cladocopium goreaui</name>
    <dbReference type="NCBI Taxonomy" id="2562237"/>
    <lineage>
        <taxon>Eukaryota</taxon>
        <taxon>Sar</taxon>
        <taxon>Alveolata</taxon>
        <taxon>Dinophyceae</taxon>
        <taxon>Suessiales</taxon>
        <taxon>Symbiodiniaceae</taxon>
        <taxon>Cladocopium</taxon>
    </lineage>
</organism>
<evidence type="ECO:0000313" key="3">
    <source>
        <dbReference type="EMBL" id="CAL1147290.1"/>
    </source>
</evidence>
<name>A0A9P1CLV0_9DINO</name>
<comment type="caution">
    <text evidence="2">The sequence shown here is derived from an EMBL/GenBank/DDBJ whole genome shotgun (WGS) entry which is preliminary data.</text>
</comment>
<evidence type="ECO:0000256" key="1">
    <source>
        <dbReference type="SAM" id="MobiDB-lite"/>
    </source>
</evidence>
<accession>A0A9P1CLV0</accession>
<evidence type="ECO:0000313" key="4">
    <source>
        <dbReference type="EMBL" id="CAL4781227.1"/>
    </source>
</evidence>
<protein>
    <submittedName>
        <fullName evidence="4">OTU domain-containing protein</fullName>
    </submittedName>
</protein>
<reference evidence="2" key="1">
    <citation type="submission" date="2022-10" db="EMBL/GenBank/DDBJ databases">
        <authorList>
            <person name="Chen Y."/>
            <person name="Dougan E. K."/>
            <person name="Chan C."/>
            <person name="Rhodes N."/>
            <person name="Thang M."/>
        </authorList>
    </citation>
    <scope>NUCLEOTIDE SEQUENCE</scope>
</reference>
<feature type="region of interest" description="Disordered" evidence="1">
    <location>
        <begin position="45"/>
        <end position="64"/>
    </location>
</feature>
<keyword evidence="5" id="KW-1185">Reference proteome</keyword>
<dbReference type="EMBL" id="CAMXCT030001890">
    <property type="protein sequence ID" value="CAL4781227.1"/>
    <property type="molecule type" value="Genomic_DNA"/>
</dbReference>